<proteinExistence type="predicted"/>
<name>A0A8S5MGE8_9CAUD</name>
<reference evidence="1" key="1">
    <citation type="journal article" date="2021" name="Proc. Natl. Acad. Sci. U.S.A.">
        <title>A Catalog of Tens of Thousands of Viruses from Human Metagenomes Reveals Hidden Associations with Chronic Diseases.</title>
        <authorList>
            <person name="Tisza M.J."/>
            <person name="Buck C.B."/>
        </authorList>
    </citation>
    <scope>NUCLEOTIDE SEQUENCE</scope>
    <source>
        <strain evidence="1">Ctcfw7</strain>
    </source>
</reference>
<sequence>MTDSCTLCKCCYINLYSYSHYHNQYDLPNWTFAYSTIEIGHRTLDPPALNRKSVLIPIVQKGKSTLSITYKCRQSAACRLFFYLFEDRNALCGSHLRIASSHSSLLFECYRMDRF</sequence>
<evidence type="ECO:0000313" key="1">
    <source>
        <dbReference type="EMBL" id="DAD81272.1"/>
    </source>
</evidence>
<organism evidence="1">
    <name type="scientific">Siphoviridae sp. ctcfw7</name>
    <dbReference type="NCBI Taxonomy" id="2826394"/>
    <lineage>
        <taxon>Viruses</taxon>
        <taxon>Duplodnaviria</taxon>
        <taxon>Heunggongvirae</taxon>
        <taxon>Uroviricota</taxon>
        <taxon>Caudoviricetes</taxon>
    </lineage>
</organism>
<dbReference type="EMBL" id="BK014898">
    <property type="protein sequence ID" value="DAD81272.1"/>
    <property type="molecule type" value="Genomic_DNA"/>
</dbReference>
<accession>A0A8S5MGE8</accession>
<protein>
    <submittedName>
        <fullName evidence="1">Uncharacterized protein</fullName>
    </submittedName>
</protein>